<protein>
    <recommendedName>
        <fullName evidence="1">RNA-directed DNA polymerase</fullName>
        <ecNumber evidence="1">2.7.7.49</ecNumber>
    </recommendedName>
</protein>
<dbReference type="InterPro" id="IPR036875">
    <property type="entry name" value="Znf_CCHC_sf"/>
</dbReference>
<dbReference type="GO" id="GO:0003676">
    <property type="term" value="F:nucleic acid binding"/>
    <property type="evidence" value="ECO:0007669"/>
    <property type="project" value="InterPro"/>
</dbReference>
<dbReference type="FunFam" id="3.30.420.10:FF:000032">
    <property type="entry name" value="Retrovirus-related Pol polyprotein from transposon 297-like Protein"/>
    <property type="match status" value="1"/>
</dbReference>
<feature type="compositionally biased region" description="Basic and acidic residues" evidence="9">
    <location>
        <begin position="910"/>
        <end position="922"/>
    </location>
</feature>
<feature type="domain" description="Integrase catalytic" evidence="12">
    <location>
        <begin position="591"/>
        <end position="755"/>
    </location>
</feature>
<accession>A0A147BNC4</accession>
<evidence type="ECO:0000256" key="4">
    <source>
        <dbReference type="ARBA" id="ARBA00022722"/>
    </source>
</evidence>
<feature type="domain" description="CCHC-type" evidence="10">
    <location>
        <begin position="219"/>
        <end position="232"/>
    </location>
</feature>
<dbReference type="GO" id="GO:0015074">
    <property type="term" value="P:DNA integration"/>
    <property type="evidence" value="ECO:0007669"/>
    <property type="project" value="InterPro"/>
</dbReference>
<dbReference type="PANTHER" id="PTHR37984">
    <property type="entry name" value="PROTEIN CBG26694"/>
    <property type="match status" value="1"/>
</dbReference>
<dbReference type="InterPro" id="IPR041373">
    <property type="entry name" value="RT_RNaseH"/>
</dbReference>
<dbReference type="FunFam" id="3.10.20.370:FF:000001">
    <property type="entry name" value="Retrovirus-related Pol polyprotein from transposon 17.6-like protein"/>
    <property type="match status" value="1"/>
</dbReference>
<evidence type="ECO:0000259" key="12">
    <source>
        <dbReference type="PROSITE" id="PS50994"/>
    </source>
</evidence>
<dbReference type="InterPro" id="IPR012337">
    <property type="entry name" value="RNaseH-like_sf"/>
</dbReference>
<keyword evidence="3" id="KW-0548">Nucleotidyltransferase</keyword>
<dbReference type="InterPro" id="IPR041588">
    <property type="entry name" value="Integrase_H2C2"/>
</dbReference>
<evidence type="ECO:0000256" key="9">
    <source>
        <dbReference type="SAM" id="MobiDB-lite"/>
    </source>
</evidence>
<dbReference type="Pfam" id="PF17921">
    <property type="entry name" value="Integrase_H2C2"/>
    <property type="match status" value="1"/>
</dbReference>
<dbReference type="Gene3D" id="3.30.420.10">
    <property type="entry name" value="Ribonuclease H-like superfamily/Ribonuclease H"/>
    <property type="match status" value="1"/>
</dbReference>
<keyword evidence="5" id="KW-0255">Endonuclease</keyword>
<dbReference type="GO" id="GO:0004519">
    <property type="term" value="F:endonuclease activity"/>
    <property type="evidence" value="ECO:0007669"/>
    <property type="project" value="UniProtKB-KW"/>
</dbReference>
<dbReference type="GO" id="GO:0042575">
    <property type="term" value="C:DNA polymerase complex"/>
    <property type="evidence" value="ECO:0007669"/>
    <property type="project" value="UniProtKB-ARBA"/>
</dbReference>
<dbReference type="CDD" id="cd09274">
    <property type="entry name" value="RNase_HI_RT_Ty3"/>
    <property type="match status" value="1"/>
</dbReference>
<dbReference type="InterPro" id="IPR043128">
    <property type="entry name" value="Rev_trsase/Diguanyl_cyclase"/>
</dbReference>
<dbReference type="EC" id="2.7.7.49" evidence="1"/>
<feature type="region of interest" description="Disordered" evidence="9">
    <location>
        <begin position="901"/>
        <end position="923"/>
    </location>
</feature>
<organism evidence="13">
    <name type="scientific">Ixodes ricinus</name>
    <name type="common">Common tick</name>
    <name type="synonym">Acarus ricinus</name>
    <dbReference type="NCBI Taxonomy" id="34613"/>
    <lineage>
        <taxon>Eukaryota</taxon>
        <taxon>Metazoa</taxon>
        <taxon>Ecdysozoa</taxon>
        <taxon>Arthropoda</taxon>
        <taxon>Chelicerata</taxon>
        <taxon>Arachnida</taxon>
        <taxon>Acari</taxon>
        <taxon>Parasitiformes</taxon>
        <taxon>Ixodida</taxon>
        <taxon>Ixodoidea</taxon>
        <taxon>Ixodidae</taxon>
        <taxon>Ixodinae</taxon>
        <taxon>Ixodes</taxon>
    </lineage>
</organism>
<keyword evidence="2" id="KW-0808">Transferase</keyword>
<dbReference type="Pfam" id="PF17917">
    <property type="entry name" value="RT_RNaseH"/>
    <property type="match status" value="1"/>
</dbReference>
<dbReference type="GO" id="GO:0016787">
    <property type="term" value="F:hydrolase activity"/>
    <property type="evidence" value="ECO:0007669"/>
    <property type="project" value="UniProtKB-KW"/>
</dbReference>
<dbReference type="InterPro" id="IPR001584">
    <property type="entry name" value="Integrase_cat-core"/>
</dbReference>
<name>A0A147BNC4_IXORI</name>
<keyword evidence="8" id="KW-0479">Metal-binding</keyword>
<keyword evidence="6" id="KW-0378">Hydrolase</keyword>
<evidence type="ECO:0000256" key="2">
    <source>
        <dbReference type="ARBA" id="ARBA00022679"/>
    </source>
</evidence>
<dbReference type="Pfam" id="PF02023">
    <property type="entry name" value="SCAN"/>
    <property type="match status" value="1"/>
</dbReference>
<dbReference type="GO" id="GO:0008270">
    <property type="term" value="F:zinc ion binding"/>
    <property type="evidence" value="ECO:0007669"/>
    <property type="project" value="UniProtKB-KW"/>
</dbReference>
<feature type="domain" description="CCHC-type" evidence="10">
    <location>
        <begin position="193"/>
        <end position="207"/>
    </location>
</feature>
<feature type="non-terminal residue" evidence="13">
    <location>
        <position position="1"/>
    </location>
</feature>
<dbReference type="FunFam" id="3.30.70.270:FF:000020">
    <property type="entry name" value="Transposon Tf2-6 polyprotein-like Protein"/>
    <property type="match status" value="1"/>
</dbReference>
<evidence type="ECO:0000259" key="11">
    <source>
        <dbReference type="PROSITE" id="PS50878"/>
    </source>
</evidence>
<dbReference type="EMBL" id="GEGO01003104">
    <property type="protein sequence ID" value="JAR92300.1"/>
    <property type="molecule type" value="Transcribed_RNA"/>
</dbReference>
<dbReference type="PROSITE" id="PS50878">
    <property type="entry name" value="RT_POL"/>
    <property type="match status" value="1"/>
</dbReference>
<dbReference type="InterPro" id="IPR003309">
    <property type="entry name" value="SCAN_dom"/>
</dbReference>
<dbReference type="InterPro" id="IPR000477">
    <property type="entry name" value="RT_dom"/>
</dbReference>
<keyword evidence="4" id="KW-0540">Nuclease</keyword>
<dbReference type="FunFam" id="1.10.340.70:FF:000001">
    <property type="entry name" value="Retrovirus-related Pol polyprotein from transposon gypsy-like Protein"/>
    <property type="match status" value="1"/>
</dbReference>
<evidence type="ECO:0000256" key="3">
    <source>
        <dbReference type="ARBA" id="ARBA00022695"/>
    </source>
</evidence>
<dbReference type="GO" id="GO:0003964">
    <property type="term" value="F:RNA-directed DNA polymerase activity"/>
    <property type="evidence" value="ECO:0007669"/>
    <property type="project" value="UniProtKB-KW"/>
</dbReference>
<dbReference type="Pfam" id="PF00665">
    <property type="entry name" value="rve"/>
    <property type="match status" value="1"/>
</dbReference>
<dbReference type="InterPro" id="IPR038269">
    <property type="entry name" value="SCAN_sf"/>
</dbReference>
<dbReference type="CDD" id="cd01647">
    <property type="entry name" value="RT_LTR"/>
    <property type="match status" value="1"/>
</dbReference>
<keyword evidence="8" id="KW-0863">Zinc-finger</keyword>
<evidence type="ECO:0000256" key="8">
    <source>
        <dbReference type="PROSITE-ProRule" id="PRU00047"/>
    </source>
</evidence>
<dbReference type="PROSITE" id="PS50994">
    <property type="entry name" value="INTEGRASE"/>
    <property type="match status" value="1"/>
</dbReference>
<evidence type="ECO:0000313" key="13">
    <source>
        <dbReference type="EMBL" id="JAR92300.1"/>
    </source>
</evidence>
<evidence type="ECO:0000256" key="7">
    <source>
        <dbReference type="ARBA" id="ARBA00022918"/>
    </source>
</evidence>
<dbReference type="SUPFAM" id="SSF56672">
    <property type="entry name" value="DNA/RNA polymerases"/>
    <property type="match status" value="1"/>
</dbReference>
<sequence length="1372" mass="156187">NEKRDDLDAYLQRFERVASSQNWPPAKWALSLSLCLTGEALTVVGRMTPDESLDYTKVKLSLLQRFRYTTEGYREKFRDGKPDEAETGRQFAARLLGYFDRWIETGETPKTYEGLRDLIVSEQFLKRCSAKLSIFLKERNCRTLENLATTADHFLEAQGQTSLFKLKDDSDHKSGGHGKEGSKTQPSMRVASRCYLCNKPGHRAADCWTSSKAPRPSACWRCGKAGHKAEACNWKSDGAKDKAPQASCVLKTDDETEAEKTYVLLKNGDKIPIVNMALGKPPRFLVGDMPVVRGEVGGQTVTVLRDSGCNTVVVKRSLVPDNKLTGFSSPVFLLDRTIKYLPEAEIEVKTPYFTGSLVAKCMDNPLYDLVLGNVKGVRRIDDPDEEWDCDKGQPVSEAREEEIGTEETAVGRETAKELAMSEKRDEEDCKVLEKESDCAGALRKAPSKKNISGLPVMSVEPTEVDNRKLRMAQENDETLKKCFASIGRKFVSEKAHESEFVLRDGILYRRYRTPSRKEREQLVVPKDFRMIVLKLAHEGIMAGHQGTKKTTDRVQEEFYWPGVTSEIKRFVKSCDICQRTIPKHLVGRAPLGTMPIIGTPFQRVGIDIIGPMKPSSESGNRYILTMIDFATRYPDAVALKSMETTEVAEGLLQMFSRVGLPQEVLSDRGSCFTSGLMKEISRLLSLRQLTTTPYHPMGNGLVERLNGTLKQMIRRMCQEKPRCWDRYLTPLLFAYREVPQSSLGFSPFDLLYGRYVRGPMSVLKELWTNENIDPETKTTYGYMVDLRKRLEDTCKVAHEELRKAQKTQKGYYDKKSRVRELQEGDPVLILLPTDKNKLILQWKGPFRVVERRNELDYVIDLGGKTTVFHVNMLKKYEEREVLGAPEQVLAGLAVEEESEEQEVPHVGLRRQQDHKDVQKSEELSEEQVTEVEELLDLFQEVFSDLPGRTNLVKCQLKLTTNVPVQVRQYPLAFALQEAVEKEIGDMLSLGIIEKCNSPYNSPVVVVKKKDKTTRLCIDFRQLNLVLVPDCEPIPRVDMMFAQVSTKKYFSKFDFAKGYWQVPMAHGSEDATAFSTMSGLYRFKFMPFGIKTAPAVFTRLMREVLDGVPNTHHYFDDVLIATASWEEHVKTLRQFLTRVKQAGLTIKPKKTEIGFSRITFLGHRIGQGTFEPLTETLEKIQGAKRPQTKTEVRSFLGLTGYYREFIPNYAETSLPLTELTKKKAPIKVIWEDKHAKSFEELKKSLSDKPILKSPDLSRAFILRTDASGRCLGAVLMQKHDRVMHPVAYASRQLLPREVAYSTIERECLALVWAVQKFHIFLFGKHFTVQSDHQPLEYIHSAKQLNSRVLRWSLLLAEYDFHVMYIRGSQNFGG</sequence>
<dbReference type="InterPro" id="IPR001878">
    <property type="entry name" value="Znf_CCHC"/>
</dbReference>
<evidence type="ECO:0000259" key="10">
    <source>
        <dbReference type="PROSITE" id="PS50158"/>
    </source>
</evidence>
<keyword evidence="7 13" id="KW-0695">RNA-directed DNA polymerase</keyword>
<dbReference type="Pfam" id="PF00078">
    <property type="entry name" value="RVT_1"/>
    <property type="match status" value="1"/>
</dbReference>
<feature type="domain" description="Reverse transcriptase" evidence="11">
    <location>
        <begin position="987"/>
        <end position="1164"/>
    </location>
</feature>
<dbReference type="SUPFAM" id="SSF57756">
    <property type="entry name" value="Retrovirus zinc finger-like domains"/>
    <property type="match status" value="1"/>
</dbReference>
<evidence type="ECO:0000256" key="5">
    <source>
        <dbReference type="ARBA" id="ARBA00022759"/>
    </source>
</evidence>
<dbReference type="Gene3D" id="3.30.70.270">
    <property type="match status" value="2"/>
</dbReference>
<feature type="region of interest" description="Disordered" evidence="9">
    <location>
        <begin position="385"/>
        <end position="407"/>
    </location>
</feature>
<dbReference type="SMART" id="SM00343">
    <property type="entry name" value="ZnF_C2HC"/>
    <property type="match status" value="2"/>
</dbReference>
<reference evidence="13" key="1">
    <citation type="journal article" date="2018" name="PLoS Negl. Trop. Dis.">
        <title>Sialome diversity of ticks revealed by RNAseq of single tick salivary glands.</title>
        <authorList>
            <person name="Perner J."/>
            <person name="Kropackova S."/>
            <person name="Kopacek P."/>
            <person name="Ribeiro J.M."/>
        </authorList>
    </citation>
    <scope>NUCLEOTIDE SEQUENCE</scope>
    <source>
        <strain evidence="13">Siblings of single egg batch collected in Ceske Budejovice</strain>
        <tissue evidence="13">Salivary glands</tissue>
    </source>
</reference>
<dbReference type="InterPro" id="IPR043502">
    <property type="entry name" value="DNA/RNA_pol_sf"/>
</dbReference>
<evidence type="ECO:0000256" key="1">
    <source>
        <dbReference type="ARBA" id="ARBA00012493"/>
    </source>
</evidence>
<proteinExistence type="predicted"/>
<dbReference type="Gene3D" id="1.10.340.70">
    <property type="match status" value="1"/>
</dbReference>
<dbReference type="PANTHER" id="PTHR37984:SF5">
    <property type="entry name" value="PROTEIN NYNRIN-LIKE"/>
    <property type="match status" value="1"/>
</dbReference>
<evidence type="ECO:0000256" key="6">
    <source>
        <dbReference type="ARBA" id="ARBA00022801"/>
    </source>
</evidence>
<feature type="region of interest" description="Disordered" evidence="9">
    <location>
        <begin position="166"/>
        <end position="186"/>
    </location>
</feature>
<dbReference type="InterPro" id="IPR050951">
    <property type="entry name" value="Retrovirus_Pol_polyprotein"/>
</dbReference>
<keyword evidence="8" id="KW-0862">Zinc</keyword>
<feature type="compositionally biased region" description="Basic and acidic residues" evidence="9">
    <location>
        <begin position="166"/>
        <end position="182"/>
    </location>
</feature>
<dbReference type="SUPFAM" id="SSF53098">
    <property type="entry name" value="Ribonuclease H-like"/>
    <property type="match status" value="1"/>
</dbReference>
<dbReference type="Gene3D" id="4.10.60.10">
    <property type="entry name" value="Zinc finger, CCHC-type"/>
    <property type="match status" value="1"/>
</dbReference>
<dbReference type="Gene3D" id="1.10.4020.10">
    <property type="entry name" value="DNA breaking-rejoining enzymes"/>
    <property type="match status" value="1"/>
</dbReference>
<dbReference type="Pfam" id="PF00098">
    <property type="entry name" value="zf-CCHC"/>
    <property type="match status" value="1"/>
</dbReference>
<dbReference type="Gene3D" id="3.10.10.10">
    <property type="entry name" value="HIV Type 1 Reverse Transcriptase, subunit A, domain 1"/>
    <property type="match status" value="1"/>
</dbReference>
<dbReference type="SUPFAM" id="SSF47353">
    <property type="entry name" value="Retrovirus capsid dimerization domain-like"/>
    <property type="match status" value="1"/>
</dbReference>
<dbReference type="PROSITE" id="PS50158">
    <property type="entry name" value="ZF_CCHC"/>
    <property type="match status" value="2"/>
</dbReference>
<dbReference type="Gene3D" id="3.10.20.370">
    <property type="match status" value="1"/>
</dbReference>
<dbReference type="InterPro" id="IPR036397">
    <property type="entry name" value="RNaseH_sf"/>
</dbReference>